<feature type="transmembrane region" description="Helical" evidence="1">
    <location>
        <begin position="441"/>
        <end position="457"/>
    </location>
</feature>
<feature type="transmembrane region" description="Helical" evidence="1">
    <location>
        <begin position="116"/>
        <end position="134"/>
    </location>
</feature>
<keyword evidence="1" id="KW-0472">Membrane</keyword>
<evidence type="ECO:0008006" key="4">
    <source>
        <dbReference type="Google" id="ProtNLM"/>
    </source>
</evidence>
<reference evidence="2 3" key="1">
    <citation type="submission" date="2017-02" db="EMBL/GenBank/DDBJ databases">
        <title>Genome sequence of the nitrite-oxidizing bacterium Nitrobacter vulgaris strain Ab1.</title>
        <authorList>
            <person name="Mellbye B.L."/>
            <person name="Davis E.W."/>
            <person name="Spieck E."/>
            <person name="Chang J.H."/>
            <person name="Bottomley P.J."/>
            <person name="Sayavedra-Soto L.A."/>
        </authorList>
    </citation>
    <scope>NUCLEOTIDE SEQUENCE [LARGE SCALE GENOMIC DNA]</scope>
    <source>
        <strain evidence="2 3">Ab1</strain>
    </source>
</reference>
<proteinExistence type="predicted"/>
<gene>
    <name evidence="2" type="ORF">B2M20_12870</name>
</gene>
<feature type="transmembrane region" description="Helical" evidence="1">
    <location>
        <begin position="493"/>
        <end position="517"/>
    </location>
</feature>
<feature type="transmembrane region" description="Helical" evidence="1">
    <location>
        <begin position="215"/>
        <end position="238"/>
    </location>
</feature>
<evidence type="ECO:0000256" key="1">
    <source>
        <dbReference type="SAM" id="Phobius"/>
    </source>
</evidence>
<feature type="transmembrane region" description="Helical" evidence="1">
    <location>
        <begin position="414"/>
        <end position="434"/>
    </location>
</feature>
<feature type="transmembrane region" description="Helical" evidence="1">
    <location>
        <begin position="389"/>
        <end position="408"/>
    </location>
</feature>
<feature type="transmembrane region" description="Helical" evidence="1">
    <location>
        <begin position="58"/>
        <end position="79"/>
    </location>
</feature>
<feature type="transmembrane region" description="Helical" evidence="1">
    <location>
        <begin position="357"/>
        <end position="377"/>
    </location>
</feature>
<protein>
    <recommendedName>
        <fullName evidence="4">Glycosyltransferase RgtA/B/C/D-like domain-containing protein</fullName>
    </recommendedName>
</protein>
<organism evidence="2 3">
    <name type="scientific">Nitrobacter vulgaris</name>
    <dbReference type="NCBI Taxonomy" id="29421"/>
    <lineage>
        <taxon>Bacteria</taxon>
        <taxon>Pseudomonadati</taxon>
        <taxon>Pseudomonadota</taxon>
        <taxon>Alphaproteobacteria</taxon>
        <taxon>Hyphomicrobiales</taxon>
        <taxon>Nitrobacteraceae</taxon>
        <taxon>Nitrobacter</taxon>
    </lineage>
</organism>
<keyword evidence="1" id="KW-1133">Transmembrane helix</keyword>
<feature type="transmembrane region" description="Helical" evidence="1">
    <location>
        <begin position="308"/>
        <end position="337"/>
    </location>
</feature>
<feature type="transmembrane region" description="Helical" evidence="1">
    <location>
        <begin position="141"/>
        <end position="163"/>
    </location>
</feature>
<dbReference type="OrthoDB" id="8455992at2"/>
<feature type="transmembrane region" description="Helical" evidence="1">
    <location>
        <begin position="279"/>
        <end position="296"/>
    </location>
</feature>
<feature type="transmembrane region" description="Helical" evidence="1">
    <location>
        <begin position="91"/>
        <end position="110"/>
    </location>
</feature>
<dbReference type="Proteomes" id="UP000189940">
    <property type="component" value="Unassembled WGS sequence"/>
</dbReference>
<name>A0A1V4HWU0_NITVU</name>
<comment type="caution">
    <text evidence="2">The sequence shown here is derived from an EMBL/GenBank/DDBJ whole genome shotgun (WGS) entry which is preliminary data.</text>
</comment>
<dbReference type="RefSeq" id="WP_079447450.1">
    <property type="nucleotide sequence ID" value="NZ_MWPQ01000049.1"/>
</dbReference>
<keyword evidence="1" id="KW-0812">Transmembrane</keyword>
<sequence>MQQSSNSNWLFVAACAILVLAGYLLLAFAPVADPGVIQHSRSLLLPNAVGVFPEPQDPFMFVGLTLVGGLLLLGVAIVARWSGKENDSSPFIFWCVALIALAVLIIERSFSDTRMMVIVLIGIGAAVTVFFFAPRVAQNKTAVLAVGSLYIVTTGLVLAQRVWTEGSLLYGWPISLHYEAVTSSLIRIASGGTCLADVLPQYGCYGEFLTPVLRIFGSSILVVSSTFAVFLVVAVWSALAFTSLIIRNKIVLLGGSLCLVMTAAFNLRYDNVDPVLQYYPLRFFFPAVSLLVAVWLQSTQKKIKYLAVGIFSGAAIAWNLESGLAVFLSLAGFICFGSFSDRNWSDQSAFRKSAKNLLFYFCGCLLFVVPFVAFLFVKSNGAADLRGLIVFQQVFAVTGFGMIAVPAFPSYWTIHATIIFAVLFMAAVCIGNGTHDRSLELAAYLALLGVGLTVYYVGRSHILVLRLVMWPSVILLFFLLDRTVAGMATRVRFVSLLALLSITVPATFFVSAVPGVVHNVAQARSAPSQANNEILEDISFIRSQTLPGEPVGIIALDQGVLYGQTSTRSALQGPGVVELVRRIDLERLMEFLVNSGPKKLFIGTSLENATQRGLLDTDIPIDLARLRSVYDEESVPGGRLIYMQRNR</sequence>
<keyword evidence="3" id="KW-1185">Reference proteome</keyword>
<evidence type="ECO:0000313" key="2">
    <source>
        <dbReference type="EMBL" id="OPH82082.1"/>
    </source>
</evidence>
<dbReference type="EMBL" id="MWPQ01000049">
    <property type="protein sequence ID" value="OPH82082.1"/>
    <property type="molecule type" value="Genomic_DNA"/>
</dbReference>
<feature type="transmembrane region" description="Helical" evidence="1">
    <location>
        <begin position="250"/>
        <end position="267"/>
    </location>
</feature>
<evidence type="ECO:0000313" key="3">
    <source>
        <dbReference type="Proteomes" id="UP000189940"/>
    </source>
</evidence>
<feature type="transmembrane region" description="Helical" evidence="1">
    <location>
        <begin position="463"/>
        <end position="481"/>
    </location>
</feature>
<dbReference type="STRING" id="29421.B2M20_12870"/>
<accession>A0A1V4HWU0</accession>
<dbReference type="AlphaFoldDB" id="A0A1V4HWU0"/>